<evidence type="ECO:0000313" key="3">
    <source>
        <dbReference type="Proteomes" id="UP000186469"/>
    </source>
</evidence>
<dbReference type="Proteomes" id="UP000186469">
    <property type="component" value="Unassembled WGS sequence"/>
</dbReference>
<keyword evidence="3" id="KW-1185">Reference proteome</keyword>
<feature type="region of interest" description="Disordered" evidence="1">
    <location>
        <begin position="288"/>
        <end position="311"/>
    </location>
</feature>
<feature type="compositionally biased region" description="Polar residues" evidence="1">
    <location>
        <begin position="294"/>
        <end position="311"/>
    </location>
</feature>
<dbReference type="EMBL" id="FRDI01000015">
    <property type="protein sequence ID" value="SHN71481.1"/>
    <property type="molecule type" value="Genomic_DNA"/>
</dbReference>
<sequence>MNVSSPQPQETLNNIRHPVFRLKEERGSCILPKIVYDAPHKSLIQESRSIFEWVTARGYGTRNIQYELSKINARLEIAPISMATSYKQQDAYIVRGKVRVPLSALGKNADNQALYSYHLLKFLDRKRWQQHDLAAAWFTRLINLQKSGPQTTFEQLRLVAHAKKPKRQYLVDIHSELSCPIQLYQAIKHFFCQRSEYFPAWLSLQGIRRIKEGLGTAIINDDTIKPPDPSIGCSRLSITLPLIKSVQRLDAIINPDIPISKPYKMTVEQEMDMARKLQRFDLASFTTLPPPFKSANTKSQGNSSPSIRHGS</sequence>
<evidence type="ECO:0000256" key="1">
    <source>
        <dbReference type="SAM" id="MobiDB-lite"/>
    </source>
</evidence>
<accession>A0A1M7TL36</accession>
<organism evidence="2 3">
    <name type="scientific">Desulfovibrio litoralis DSM 11393</name>
    <dbReference type="NCBI Taxonomy" id="1121455"/>
    <lineage>
        <taxon>Bacteria</taxon>
        <taxon>Pseudomonadati</taxon>
        <taxon>Thermodesulfobacteriota</taxon>
        <taxon>Desulfovibrionia</taxon>
        <taxon>Desulfovibrionales</taxon>
        <taxon>Desulfovibrionaceae</taxon>
        <taxon>Desulfovibrio</taxon>
    </lineage>
</organism>
<dbReference type="STRING" id="1121455.SAMN02745728_02194"/>
<evidence type="ECO:0000313" key="2">
    <source>
        <dbReference type="EMBL" id="SHN71481.1"/>
    </source>
</evidence>
<protein>
    <submittedName>
        <fullName evidence="2">Uncharacterized protein</fullName>
    </submittedName>
</protein>
<dbReference type="AlphaFoldDB" id="A0A1M7TL36"/>
<gene>
    <name evidence="2" type="ORF">SAMN02745728_02194</name>
</gene>
<name>A0A1M7TL36_9BACT</name>
<proteinExistence type="predicted"/>
<reference evidence="2 3" key="1">
    <citation type="submission" date="2016-12" db="EMBL/GenBank/DDBJ databases">
        <authorList>
            <person name="Song W.-J."/>
            <person name="Kurnit D.M."/>
        </authorList>
    </citation>
    <scope>NUCLEOTIDE SEQUENCE [LARGE SCALE GENOMIC DNA]</scope>
    <source>
        <strain evidence="2 3">DSM 11393</strain>
    </source>
</reference>